<evidence type="ECO:0000313" key="2">
    <source>
        <dbReference type="EMBL" id="MUG66243.1"/>
    </source>
</evidence>
<dbReference type="InterPro" id="IPR013830">
    <property type="entry name" value="SGNH_hydro"/>
</dbReference>
<organism evidence="3 4">
    <name type="scientific">Paenibacillus campinasensis</name>
    <dbReference type="NCBI Taxonomy" id="66347"/>
    <lineage>
        <taxon>Bacteria</taxon>
        <taxon>Bacillati</taxon>
        <taxon>Bacillota</taxon>
        <taxon>Bacilli</taxon>
        <taxon>Bacillales</taxon>
        <taxon>Paenibacillaceae</taxon>
        <taxon>Paenibacillus</taxon>
    </lineage>
</organism>
<gene>
    <name evidence="3" type="ORF">CHH67_13975</name>
    <name evidence="2" type="ORF">GNP94_09480</name>
</gene>
<reference evidence="3 4" key="1">
    <citation type="submission" date="2017-07" db="EMBL/GenBank/DDBJ databases">
        <title>Isolation and whole genome analysis of endospore-forming bacteria from heroin.</title>
        <authorList>
            <person name="Kalinowski J."/>
            <person name="Ahrens B."/>
            <person name="Al-Dilaimi A."/>
            <person name="Winkler A."/>
            <person name="Wibberg D."/>
            <person name="Schleenbecker U."/>
            <person name="Ruckert C."/>
            <person name="Wolfel R."/>
            <person name="Grass G."/>
        </authorList>
    </citation>
    <scope>NUCLEOTIDE SEQUENCE [LARGE SCALE GENOMIC DNA]</scope>
    <source>
        <strain evidence="3 4">7537-G1</strain>
    </source>
</reference>
<dbReference type="EMBL" id="WOAA01000006">
    <property type="protein sequence ID" value="MUG66243.1"/>
    <property type="molecule type" value="Genomic_DNA"/>
</dbReference>
<evidence type="ECO:0000313" key="4">
    <source>
        <dbReference type="Proteomes" id="UP000215596"/>
    </source>
</evidence>
<dbReference type="Pfam" id="PF13472">
    <property type="entry name" value="Lipase_GDSL_2"/>
    <property type="match status" value="1"/>
</dbReference>
<sequence>MLLPSGTGVKFVVYHYTAVGDSLTFGFGAMPGSGFVSLYRRMAEVKLKRFVAHENLGINGLTAKELNERLMQAAAFRYHLQQAQIITLSIGGNDLIRAVKSSGGRPTREVLDAALYRCQHHVAEIIGKIQRLKSAEGKPYYMRVIGLYNPYPAWSEAVEYVVRFNRFLFAMEHDYFRVADVYSLFAGRERELLSIDGIHPNGSGYRVIALQLDRLGYKPFG</sequence>
<reference evidence="2 5" key="2">
    <citation type="submission" date="2019-11" db="EMBL/GenBank/DDBJ databases">
        <title>Draft genome sequences of five Paenibacillus species of dairy origin.</title>
        <authorList>
            <person name="Olajide A.M."/>
            <person name="Chen S."/>
            <person name="Lapointe G."/>
        </authorList>
    </citation>
    <scope>NUCLEOTIDE SEQUENCE [LARGE SCALE GENOMIC DNA]</scope>
    <source>
        <strain evidence="2 5">3CS1</strain>
    </source>
</reference>
<dbReference type="AlphaFoldDB" id="A0A268ERK5"/>
<dbReference type="InterPro" id="IPR036514">
    <property type="entry name" value="SGNH_hydro_sf"/>
</dbReference>
<protein>
    <submittedName>
        <fullName evidence="3">Lysophospholipase</fullName>
    </submittedName>
</protein>
<evidence type="ECO:0000313" key="5">
    <source>
        <dbReference type="Proteomes" id="UP000435177"/>
    </source>
</evidence>
<feature type="domain" description="SGNH hydrolase-type esterase" evidence="1">
    <location>
        <begin position="18"/>
        <end position="207"/>
    </location>
</feature>
<evidence type="ECO:0000313" key="3">
    <source>
        <dbReference type="EMBL" id="PAD75748.1"/>
    </source>
</evidence>
<dbReference type="RefSeq" id="WP_095265810.1">
    <property type="nucleotide sequence ID" value="NZ_NPBY01000044.1"/>
</dbReference>
<dbReference type="Gene3D" id="3.40.50.1110">
    <property type="entry name" value="SGNH hydrolase"/>
    <property type="match status" value="1"/>
</dbReference>
<dbReference type="OrthoDB" id="26855at2"/>
<evidence type="ECO:0000259" key="1">
    <source>
        <dbReference type="Pfam" id="PF13472"/>
    </source>
</evidence>
<keyword evidence="5" id="KW-1185">Reference proteome</keyword>
<proteinExistence type="predicted"/>
<dbReference type="Proteomes" id="UP000215596">
    <property type="component" value="Unassembled WGS sequence"/>
</dbReference>
<accession>A0A268ERK5</accession>
<dbReference type="SUPFAM" id="SSF52266">
    <property type="entry name" value="SGNH hydrolase"/>
    <property type="match status" value="1"/>
</dbReference>
<dbReference type="EMBL" id="NPBY01000044">
    <property type="protein sequence ID" value="PAD75748.1"/>
    <property type="molecule type" value="Genomic_DNA"/>
</dbReference>
<name>A0A268ERK5_9BACL</name>
<dbReference type="Proteomes" id="UP000435177">
    <property type="component" value="Unassembled WGS sequence"/>
</dbReference>
<comment type="caution">
    <text evidence="3">The sequence shown here is derived from an EMBL/GenBank/DDBJ whole genome shotgun (WGS) entry which is preliminary data.</text>
</comment>